<dbReference type="OrthoDB" id="1091220at2"/>
<evidence type="ECO:0000313" key="3">
    <source>
        <dbReference type="Proteomes" id="UP000245999"/>
    </source>
</evidence>
<feature type="chain" id="PRO_5016336659" description="TolC family protein" evidence="1">
    <location>
        <begin position="36"/>
        <end position="451"/>
    </location>
</feature>
<dbReference type="AlphaFoldDB" id="A0A2Z3GSW8"/>
<keyword evidence="3" id="KW-1185">Reference proteome</keyword>
<sequence>MLAAMLFCPLTPHGRSLCLSLLLITSLLSSLAGWAQPAGPARNLDFYLVQARDNSPLTHEIRNQGQAAQLETERLRAFYTKATGTLVANYTFVPVLSQDNGRTQLSYSADANSNRYVGYDLALSNGALYQGYAQVTQPLFSQKRFEAYAQQAQGLALSQQNLARLSLHDLERFVGDQYILCRQDLDQLSYVRELLDILGRQRLLVQKLVDASLLKRSDYLLLNIEVETQQIFLNTYRTAYHRDLLNLNVLCGIGDTSEVALAPTELSLRGQGPLVGLSGFTERYRLDSLVLMANQRVFETRYQPLVSAFANSGLNAVALSDIPRRFGASAGLSLSMYLFDGHQRQFSRDRTSVLLETTRAYQRNFATVNPVRQQQLLYELRQIEGRQRLARAQIASYRQVLDSYKRETIAGQLSVIFYVQVLKNYAVAARDLVLLENNRLLLVNLYNYWTW</sequence>
<reference evidence="3" key="1">
    <citation type="submission" date="2018-04" db="EMBL/GenBank/DDBJ databases">
        <title>Complete genome of Antarctic heterotrophic bacterium Hymenobacter nivis.</title>
        <authorList>
            <person name="Terashima M."/>
        </authorList>
    </citation>
    <scope>NUCLEOTIDE SEQUENCE [LARGE SCALE GENOMIC DNA]</scope>
    <source>
        <strain evidence="3">NBRC 111535</strain>
    </source>
</reference>
<feature type="signal peptide" evidence="1">
    <location>
        <begin position="1"/>
        <end position="35"/>
    </location>
</feature>
<protein>
    <recommendedName>
        <fullName evidence="4">TolC family protein</fullName>
    </recommendedName>
</protein>
<proteinExistence type="predicted"/>
<organism evidence="2 3">
    <name type="scientific">Hymenobacter nivis</name>
    <dbReference type="NCBI Taxonomy" id="1850093"/>
    <lineage>
        <taxon>Bacteria</taxon>
        <taxon>Pseudomonadati</taxon>
        <taxon>Bacteroidota</taxon>
        <taxon>Cytophagia</taxon>
        <taxon>Cytophagales</taxon>
        <taxon>Hymenobacteraceae</taxon>
        <taxon>Hymenobacter</taxon>
    </lineage>
</organism>
<evidence type="ECO:0000313" key="2">
    <source>
        <dbReference type="EMBL" id="AWM35182.1"/>
    </source>
</evidence>
<gene>
    <name evidence="2" type="ORF">DDQ68_21880</name>
</gene>
<name>A0A2Z3GSW8_9BACT</name>
<dbReference type="SUPFAM" id="SSF56954">
    <property type="entry name" value="Outer membrane efflux proteins (OEP)"/>
    <property type="match status" value="1"/>
</dbReference>
<dbReference type="EMBL" id="CP029145">
    <property type="protein sequence ID" value="AWM35182.1"/>
    <property type="molecule type" value="Genomic_DNA"/>
</dbReference>
<evidence type="ECO:0000256" key="1">
    <source>
        <dbReference type="SAM" id="SignalP"/>
    </source>
</evidence>
<evidence type="ECO:0008006" key="4">
    <source>
        <dbReference type="Google" id="ProtNLM"/>
    </source>
</evidence>
<accession>A0A2Z3GSW8</accession>
<dbReference type="KEGG" id="hnv:DDQ68_21880"/>
<keyword evidence="1" id="KW-0732">Signal</keyword>
<dbReference type="Gene3D" id="1.20.1600.10">
    <property type="entry name" value="Outer membrane efflux proteins (OEP)"/>
    <property type="match status" value="1"/>
</dbReference>
<dbReference type="Proteomes" id="UP000245999">
    <property type="component" value="Chromosome"/>
</dbReference>